<dbReference type="SUPFAM" id="SSF51126">
    <property type="entry name" value="Pectin lyase-like"/>
    <property type="match status" value="1"/>
</dbReference>
<dbReference type="Gramene" id="RZC76587">
    <property type="protein sequence ID" value="RZC76587"/>
    <property type="gene ID" value="C5167_001112"/>
</dbReference>
<protein>
    <recommendedName>
        <fullName evidence="11">Pectate lyase superfamily protein domain-containing protein</fullName>
    </recommendedName>
</protein>
<evidence type="ECO:0008006" key="11">
    <source>
        <dbReference type="Google" id="ProtNLM"/>
    </source>
</evidence>
<dbReference type="GO" id="GO:0004650">
    <property type="term" value="F:polygalacturonase activity"/>
    <property type="evidence" value="ECO:0007669"/>
    <property type="project" value="InterPro"/>
</dbReference>
<dbReference type="STRING" id="3469.A0A4Y7KUX7"/>
<evidence type="ECO:0000313" key="10">
    <source>
        <dbReference type="Proteomes" id="UP000316621"/>
    </source>
</evidence>
<evidence type="ECO:0000313" key="9">
    <source>
        <dbReference type="EMBL" id="RZC76587.1"/>
    </source>
</evidence>
<evidence type="ECO:0000256" key="4">
    <source>
        <dbReference type="ARBA" id="ARBA00022525"/>
    </source>
</evidence>
<dbReference type="GO" id="GO:0005975">
    <property type="term" value="P:carbohydrate metabolic process"/>
    <property type="evidence" value="ECO:0007669"/>
    <property type="project" value="InterPro"/>
</dbReference>
<organism evidence="9 10">
    <name type="scientific">Papaver somniferum</name>
    <name type="common">Opium poppy</name>
    <dbReference type="NCBI Taxonomy" id="3469"/>
    <lineage>
        <taxon>Eukaryota</taxon>
        <taxon>Viridiplantae</taxon>
        <taxon>Streptophyta</taxon>
        <taxon>Embryophyta</taxon>
        <taxon>Tracheophyta</taxon>
        <taxon>Spermatophyta</taxon>
        <taxon>Magnoliopsida</taxon>
        <taxon>Ranunculales</taxon>
        <taxon>Papaveraceae</taxon>
        <taxon>Papaveroideae</taxon>
        <taxon>Papaver</taxon>
    </lineage>
</organism>
<evidence type="ECO:0000256" key="1">
    <source>
        <dbReference type="ARBA" id="ARBA00004191"/>
    </source>
</evidence>
<dbReference type="Pfam" id="PF00295">
    <property type="entry name" value="Glyco_hydro_28"/>
    <property type="match status" value="1"/>
</dbReference>
<dbReference type="PANTHER" id="PTHR31375">
    <property type="match status" value="1"/>
</dbReference>
<dbReference type="InterPro" id="IPR011050">
    <property type="entry name" value="Pectin_lyase_fold/virulence"/>
</dbReference>
<accession>A0A4Y7KUX7</accession>
<gene>
    <name evidence="9" type="ORF">C5167_001112</name>
</gene>
<evidence type="ECO:0000256" key="5">
    <source>
        <dbReference type="ARBA" id="ARBA00022801"/>
    </source>
</evidence>
<keyword evidence="10" id="KW-1185">Reference proteome</keyword>
<dbReference type="OMA" id="NSACAQK"/>
<evidence type="ECO:0000256" key="6">
    <source>
        <dbReference type="ARBA" id="ARBA00023295"/>
    </source>
</evidence>
<dbReference type="AlphaFoldDB" id="A0A4Y7KUX7"/>
<keyword evidence="7" id="KW-0961">Cell wall biogenesis/degradation</keyword>
<dbReference type="EMBL" id="CM010723">
    <property type="protein sequence ID" value="RZC76587.1"/>
    <property type="molecule type" value="Genomic_DNA"/>
</dbReference>
<keyword evidence="4" id="KW-0964">Secreted</keyword>
<evidence type="ECO:0000256" key="2">
    <source>
        <dbReference type="ARBA" id="ARBA00008834"/>
    </source>
</evidence>
<sequence length="305" mass="32745">MVFKLDTHSKHDHQQLEFENSKMVVLNLTMTESEVALILDLRVRMANVGMNAAVILLFLPLVFSNVADAASLRINGGIPTVFDVLKFGAVPNGRDDCSEAFVQAWNAACHHPGGNAKLVVPPGNYKLLPAVFQGPCTSEQIVVEVQGIVTGSDQVSDYEESQWVLFENINGLLVTGGGTFDGSGRKTWKYNDCASNPDCQPLAAGLKFMNVTKGIVKQVTSLNPQGYHMALERCDDIEIDGMHLNAPKTSPNTDGIHISASNNVRVSESTIATGGNCISVDQGSTNVPVPKVTCGPKVLTAFTQM</sequence>
<keyword evidence="6 8" id="KW-0326">Glycosidase</keyword>
<dbReference type="InterPro" id="IPR012334">
    <property type="entry name" value="Pectin_lyas_fold"/>
</dbReference>
<dbReference type="InterPro" id="IPR000743">
    <property type="entry name" value="Glyco_hydro_28"/>
</dbReference>
<name>A0A4Y7KUX7_PAPSO</name>
<proteinExistence type="inferred from homology"/>
<dbReference type="GO" id="GO:0071555">
    <property type="term" value="P:cell wall organization"/>
    <property type="evidence" value="ECO:0007669"/>
    <property type="project" value="UniProtKB-KW"/>
</dbReference>
<dbReference type="Proteomes" id="UP000316621">
    <property type="component" value="Chromosome 9"/>
</dbReference>
<evidence type="ECO:0000256" key="8">
    <source>
        <dbReference type="RuleBase" id="RU361169"/>
    </source>
</evidence>
<dbReference type="Gene3D" id="2.160.20.10">
    <property type="entry name" value="Single-stranded right-handed beta-helix, Pectin lyase-like"/>
    <property type="match status" value="1"/>
</dbReference>
<evidence type="ECO:0000256" key="3">
    <source>
        <dbReference type="ARBA" id="ARBA00022512"/>
    </source>
</evidence>
<keyword evidence="5 8" id="KW-0378">Hydrolase</keyword>
<comment type="similarity">
    <text evidence="2 8">Belongs to the glycosyl hydrolase 28 family.</text>
</comment>
<evidence type="ECO:0000256" key="7">
    <source>
        <dbReference type="ARBA" id="ARBA00023316"/>
    </source>
</evidence>
<reference evidence="9 10" key="1">
    <citation type="journal article" date="2018" name="Science">
        <title>The opium poppy genome and morphinan production.</title>
        <authorList>
            <person name="Guo L."/>
            <person name="Winzer T."/>
            <person name="Yang X."/>
            <person name="Li Y."/>
            <person name="Ning Z."/>
            <person name="He Z."/>
            <person name="Teodor R."/>
            <person name="Lu Y."/>
            <person name="Bowser T.A."/>
            <person name="Graham I.A."/>
            <person name="Ye K."/>
        </authorList>
    </citation>
    <scope>NUCLEOTIDE SEQUENCE [LARGE SCALE GENOMIC DNA]</scope>
    <source>
        <strain evidence="10">cv. HN1</strain>
        <tissue evidence="9">Leaves</tissue>
    </source>
</reference>
<comment type="subcellular location">
    <subcellularLocation>
        <location evidence="1">Secreted</location>
        <location evidence="1">Cell wall</location>
    </subcellularLocation>
</comment>
<keyword evidence="3" id="KW-0134">Cell wall</keyword>